<organism evidence="2 3">
    <name type="scientific">Modicella reniformis</name>
    <dbReference type="NCBI Taxonomy" id="1440133"/>
    <lineage>
        <taxon>Eukaryota</taxon>
        <taxon>Fungi</taxon>
        <taxon>Fungi incertae sedis</taxon>
        <taxon>Mucoromycota</taxon>
        <taxon>Mortierellomycotina</taxon>
        <taxon>Mortierellomycetes</taxon>
        <taxon>Mortierellales</taxon>
        <taxon>Mortierellaceae</taxon>
        <taxon>Modicella</taxon>
    </lineage>
</organism>
<dbReference type="Proteomes" id="UP000749646">
    <property type="component" value="Unassembled WGS sequence"/>
</dbReference>
<accession>A0A9P6M9U6</accession>
<feature type="compositionally biased region" description="Polar residues" evidence="1">
    <location>
        <begin position="279"/>
        <end position="288"/>
    </location>
</feature>
<feature type="non-terminal residue" evidence="2">
    <location>
        <position position="297"/>
    </location>
</feature>
<evidence type="ECO:0000313" key="3">
    <source>
        <dbReference type="Proteomes" id="UP000749646"/>
    </source>
</evidence>
<sequence>MTSLSPATRALWSLRAAKTSITGASALTSTRLLHLSRSTFNEDNNNNKSESDVVKVETASASDESASVSAETAEGTQAPIPTKLPHRRKRFHLWLQTEGRRYAIPSSHGPNYVSNVPFPMNYLFRPTPPISNFAKEEIYRMHMKDTTRWTPRQLGMEYNISIKRVEAILRLKHLEKEMMIEGFVPQDNFTAGMEQLMGVRSKRSLSIVEPLTDILPNVGRPRFETVDEDKQFTAEDAAKVLERRPLAEYKALQLEEERKRPFKLVDSIKGVAKQEPSETKSISRNTAEANPRFKFTI</sequence>
<feature type="compositionally biased region" description="Low complexity" evidence="1">
    <location>
        <begin position="56"/>
        <end position="74"/>
    </location>
</feature>
<dbReference type="PANTHER" id="PTHR28158:SF1">
    <property type="entry name" value="SMALL RIBOSOMAL SUBUNIT PROTEIN MS45"/>
    <property type="match status" value="1"/>
</dbReference>
<comment type="caution">
    <text evidence="2">The sequence shown here is derived from an EMBL/GenBank/DDBJ whole genome shotgun (WGS) entry which is preliminary data.</text>
</comment>
<dbReference type="GO" id="GO:0005763">
    <property type="term" value="C:mitochondrial small ribosomal subunit"/>
    <property type="evidence" value="ECO:0007669"/>
    <property type="project" value="TreeGrafter"/>
</dbReference>
<protein>
    <submittedName>
        <fullName evidence="2">Uncharacterized protein</fullName>
    </submittedName>
</protein>
<feature type="compositionally biased region" description="Low complexity" evidence="1">
    <location>
        <begin position="39"/>
        <end position="48"/>
    </location>
</feature>
<gene>
    <name evidence="2" type="ORF">BGZ65_002030</name>
</gene>
<evidence type="ECO:0000313" key="2">
    <source>
        <dbReference type="EMBL" id="KAF9983220.1"/>
    </source>
</evidence>
<dbReference type="GO" id="GO:0003735">
    <property type="term" value="F:structural constituent of ribosome"/>
    <property type="evidence" value="ECO:0007669"/>
    <property type="project" value="TreeGrafter"/>
</dbReference>
<dbReference type="AlphaFoldDB" id="A0A9P6M9U6"/>
<reference evidence="2" key="1">
    <citation type="journal article" date="2020" name="Fungal Divers.">
        <title>Resolving the Mortierellaceae phylogeny through synthesis of multi-gene phylogenetics and phylogenomics.</title>
        <authorList>
            <person name="Vandepol N."/>
            <person name="Liber J."/>
            <person name="Desiro A."/>
            <person name="Na H."/>
            <person name="Kennedy M."/>
            <person name="Barry K."/>
            <person name="Grigoriev I.V."/>
            <person name="Miller A.N."/>
            <person name="O'Donnell K."/>
            <person name="Stajich J.E."/>
            <person name="Bonito G."/>
        </authorList>
    </citation>
    <scope>NUCLEOTIDE SEQUENCE</scope>
    <source>
        <strain evidence="2">MES-2147</strain>
    </source>
</reference>
<dbReference type="OrthoDB" id="10052321at2759"/>
<dbReference type="GO" id="GO:0032543">
    <property type="term" value="P:mitochondrial translation"/>
    <property type="evidence" value="ECO:0007669"/>
    <property type="project" value="TreeGrafter"/>
</dbReference>
<feature type="region of interest" description="Disordered" evidence="1">
    <location>
        <begin position="39"/>
        <end position="81"/>
    </location>
</feature>
<proteinExistence type="predicted"/>
<dbReference type="PANTHER" id="PTHR28158">
    <property type="entry name" value="37S RIBOSOMAL PROTEIN S35, MITOCHONDRIAL"/>
    <property type="match status" value="1"/>
</dbReference>
<keyword evidence="3" id="KW-1185">Reference proteome</keyword>
<dbReference type="Pfam" id="PF12298">
    <property type="entry name" value="Bot1p"/>
    <property type="match status" value="1"/>
</dbReference>
<feature type="region of interest" description="Disordered" evidence="1">
    <location>
        <begin position="274"/>
        <end position="297"/>
    </location>
</feature>
<dbReference type="EMBL" id="JAAAHW010003500">
    <property type="protein sequence ID" value="KAF9983220.1"/>
    <property type="molecule type" value="Genomic_DNA"/>
</dbReference>
<evidence type="ECO:0000256" key="1">
    <source>
        <dbReference type="SAM" id="MobiDB-lite"/>
    </source>
</evidence>
<name>A0A9P6M9U6_9FUNG</name>
<dbReference type="InterPro" id="IPR021036">
    <property type="entry name" value="Ribosomal_mS45"/>
</dbReference>